<feature type="domain" description="BioF2-like acetyltransferase" evidence="2">
    <location>
        <begin position="151"/>
        <end position="266"/>
    </location>
</feature>
<dbReference type="Proteomes" id="UP000269097">
    <property type="component" value="Chromosome"/>
</dbReference>
<reference evidence="3 4" key="1">
    <citation type="submission" date="2018-10" db="EMBL/GenBank/DDBJ databases">
        <title>Genome Sequence of Cohnella sp.</title>
        <authorList>
            <person name="Srinivasan S."/>
            <person name="Kim M.K."/>
        </authorList>
    </citation>
    <scope>NUCLEOTIDE SEQUENCE [LARGE SCALE GENOMIC DNA]</scope>
    <source>
        <strain evidence="3 4">18JY8-7</strain>
    </source>
</reference>
<proteinExistence type="predicted"/>
<evidence type="ECO:0000259" key="2">
    <source>
        <dbReference type="Pfam" id="PF13480"/>
    </source>
</evidence>
<keyword evidence="4" id="KW-1185">Reference proteome</keyword>
<protein>
    <submittedName>
        <fullName evidence="3">GNAT family N-acetyltransferase</fullName>
    </submittedName>
</protein>
<dbReference type="InterPro" id="IPR038740">
    <property type="entry name" value="BioF2-like_GNAT_dom"/>
</dbReference>
<dbReference type="KEGG" id="coh:EAV92_15330"/>
<evidence type="ECO:0000256" key="1">
    <source>
        <dbReference type="SAM" id="Coils"/>
    </source>
</evidence>
<dbReference type="Pfam" id="PF13480">
    <property type="entry name" value="Acetyltransf_6"/>
    <property type="match status" value="1"/>
</dbReference>
<gene>
    <name evidence="3" type="ORF">EAV92_15330</name>
</gene>
<evidence type="ECO:0000313" key="3">
    <source>
        <dbReference type="EMBL" id="AYQ73829.1"/>
    </source>
</evidence>
<evidence type="ECO:0000313" key="4">
    <source>
        <dbReference type="Proteomes" id="UP000269097"/>
    </source>
</evidence>
<dbReference type="PANTHER" id="PTHR36174">
    <property type="entry name" value="LIPID II:GLYCINE GLYCYLTRANSFERASE"/>
    <property type="match status" value="1"/>
</dbReference>
<accession>A0A3G3K238</accession>
<keyword evidence="1" id="KW-0175">Coiled coil</keyword>
<feature type="coiled-coil region" evidence="1">
    <location>
        <begin position="137"/>
        <end position="171"/>
    </location>
</feature>
<dbReference type="Gene3D" id="3.40.630.30">
    <property type="match status" value="1"/>
</dbReference>
<name>A0A3G3K238_9BACL</name>
<dbReference type="RefSeq" id="WP_123041913.1">
    <property type="nucleotide sequence ID" value="NZ_CP033433.1"/>
</dbReference>
<keyword evidence="3" id="KW-0808">Transferase</keyword>
<dbReference type="InterPro" id="IPR016181">
    <property type="entry name" value="Acyl_CoA_acyltransferase"/>
</dbReference>
<dbReference type="AlphaFoldDB" id="A0A3G3K238"/>
<dbReference type="SUPFAM" id="SSF55729">
    <property type="entry name" value="Acyl-CoA N-acyltransferases (Nat)"/>
    <property type="match status" value="1"/>
</dbReference>
<dbReference type="EMBL" id="CP033433">
    <property type="protein sequence ID" value="AYQ73829.1"/>
    <property type="molecule type" value="Genomic_DNA"/>
</dbReference>
<organism evidence="3 4">
    <name type="scientific">Cohnella candidum</name>
    <dbReference type="NCBI Taxonomy" id="2674991"/>
    <lineage>
        <taxon>Bacteria</taxon>
        <taxon>Bacillati</taxon>
        <taxon>Bacillota</taxon>
        <taxon>Bacilli</taxon>
        <taxon>Bacillales</taxon>
        <taxon>Paenibacillaceae</taxon>
        <taxon>Cohnella</taxon>
    </lineage>
</organism>
<dbReference type="PANTHER" id="PTHR36174:SF1">
    <property type="entry name" value="LIPID II:GLYCINE GLYCYLTRANSFERASE"/>
    <property type="match status" value="1"/>
</dbReference>
<dbReference type="GO" id="GO:0016740">
    <property type="term" value="F:transferase activity"/>
    <property type="evidence" value="ECO:0007669"/>
    <property type="project" value="UniProtKB-KW"/>
</dbReference>
<dbReference type="InterPro" id="IPR050644">
    <property type="entry name" value="PG_Glycine_Bridge_Synth"/>
</dbReference>
<sequence length="338" mass="40106">MDEKSKYRELCRRHSDIPLVNQDWWLDATVGESNWDVLLVERGGEVVASLPYHRTKKLLFDVIEMPYLTLTMGIWIKYPKGQKYATRLSYEKEIYLELIDRLPKVDYYTQHFHWHITNWSTFYWRGFRQTTRYTYVLENLQDTERLYANLKEKTRNEIRKAEKQLRIVESDDIEAFHRINEMTFERQGVKMPHTLEFIRKVDKACRERNCRKIWFAVDREGRVHSAVYIVWDEHCAYYLLGGGDPELRKSGASSLLLWEAVKRLSGVTKNLDLYGGMHEPVETFFRSFGAVQKPYFQISKINGKLFKFAYYLKQAISQVTAVVTTVSLYTNINQGMMV</sequence>